<evidence type="ECO:0000256" key="1">
    <source>
        <dbReference type="SAM" id="Coils"/>
    </source>
</evidence>
<organism evidence="3 4">
    <name type="scientific">Clydaea vesicula</name>
    <dbReference type="NCBI Taxonomy" id="447962"/>
    <lineage>
        <taxon>Eukaryota</taxon>
        <taxon>Fungi</taxon>
        <taxon>Fungi incertae sedis</taxon>
        <taxon>Chytridiomycota</taxon>
        <taxon>Chytridiomycota incertae sedis</taxon>
        <taxon>Chytridiomycetes</taxon>
        <taxon>Lobulomycetales</taxon>
        <taxon>Lobulomycetaceae</taxon>
        <taxon>Clydaea</taxon>
    </lineage>
</organism>
<reference evidence="3" key="1">
    <citation type="submission" date="2020-05" db="EMBL/GenBank/DDBJ databases">
        <title>Phylogenomic resolution of chytrid fungi.</title>
        <authorList>
            <person name="Stajich J.E."/>
            <person name="Amses K."/>
            <person name="Simmons R."/>
            <person name="Seto K."/>
            <person name="Myers J."/>
            <person name="Bonds A."/>
            <person name="Quandt C.A."/>
            <person name="Barry K."/>
            <person name="Liu P."/>
            <person name="Grigoriev I."/>
            <person name="Longcore J.E."/>
            <person name="James T.Y."/>
        </authorList>
    </citation>
    <scope>NUCLEOTIDE SEQUENCE</scope>
    <source>
        <strain evidence="3">JEL0476</strain>
    </source>
</reference>
<gene>
    <name evidence="3" type="ORF">HK099_002198</name>
</gene>
<evidence type="ECO:0000313" key="3">
    <source>
        <dbReference type="EMBL" id="KAJ3201580.1"/>
    </source>
</evidence>
<keyword evidence="1" id="KW-0175">Coiled coil</keyword>
<accession>A0AAD5TT83</accession>
<comment type="caution">
    <text evidence="3">The sequence shown here is derived from an EMBL/GenBank/DDBJ whole genome shotgun (WGS) entry which is preliminary data.</text>
</comment>
<feature type="region of interest" description="Disordered" evidence="2">
    <location>
        <begin position="239"/>
        <end position="261"/>
    </location>
</feature>
<dbReference type="Proteomes" id="UP001211065">
    <property type="component" value="Unassembled WGS sequence"/>
</dbReference>
<feature type="coiled-coil region" evidence="1">
    <location>
        <begin position="47"/>
        <end position="91"/>
    </location>
</feature>
<dbReference type="EMBL" id="JADGJW010001705">
    <property type="protein sequence ID" value="KAJ3201580.1"/>
    <property type="molecule type" value="Genomic_DNA"/>
</dbReference>
<sequence length="333" mass="37861">IEQSQRLALKFKALSLFFVSNNGNEGIEMLKSRLFNLGKEEKFDYTMSDLNFTLEDLDKKNEMEKKEKLNLLQMQLQLENEEKLRISIEERRSFEERRREIQKDFDKISLNTTLTQLTADEVNEIDKDNVSSENIEDNSKKSFLEETDISPISTKTVEIDASVKSNVNLNETGNQPISTENIEMDILTKSNTDHKETEGNIIVDSNISKISNTSELLNNEKKKEESEKKLSSETLTTISNLAPSPSMSKSSLSCSSSIDGKKKKNSRISFALQDDVVFVPTNKKILKKNSITSHSQTSHSQTSHTTKVFVPRLSKEFTEKLMENEPGKCCVIL</sequence>
<keyword evidence="4" id="KW-1185">Reference proteome</keyword>
<dbReference type="AlphaFoldDB" id="A0AAD5TT83"/>
<protein>
    <submittedName>
        <fullName evidence="3">Uncharacterized protein</fullName>
    </submittedName>
</protein>
<evidence type="ECO:0000256" key="2">
    <source>
        <dbReference type="SAM" id="MobiDB-lite"/>
    </source>
</evidence>
<feature type="non-terminal residue" evidence="3">
    <location>
        <position position="1"/>
    </location>
</feature>
<evidence type="ECO:0000313" key="4">
    <source>
        <dbReference type="Proteomes" id="UP001211065"/>
    </source>
</evidence>
<feature type="compositionally biased region" description="Low complexity" evidence="2">
    <location>
        <begin position="239"/>
        <end position="257"/>
    </location>
</feature>
<name>A0AAD5TT83_9FUNG</name>
<proteinExistence type="predicted"/>